<dbReference type="Pfam" id="PF19385">
    <property type="entry name" value="DUF5960"/>
    <property type="match status" value="1"/>
</dbReference>
<gene>
    <name evidence="1" type="ORF">ERS132392_00333</name>
</gene>
<evidence type="ECO:0000313" key="2">
    <source>
        <dbReference type="Proteomes" id="UP000074664"/>
    </source>
</evidence>
<organism evidence="1 2">
    <name type="scientific">Streptococcus suis</name>
    <dbReference type="NCBI Taxonomy" id="1307"/>
    <lineage>
        <taxon>Bacteria</taxon>
        <taxon>Bacillati</taxon>
        <taxon>Bacillota</taxon>
        <taxon>Bacilli</taxon>
        <taxon>Lactobacillales</taxon>
        <taxon>Streptococcaceae</taxon>
        <taxon>Streptococcus</taxon>
    </lineage>
</organism>
<evidence type="ECO:0000313" key="1">
    <source>
        <dbReference type="EMBL" id="CYU34134.1"/>
    </source>
</evidence>
<comment type="caution">
    <text evidence="1">The sequence shown here is derived from an EMBL/GenBank/DDBJ whole genome shotgun (WGS) entry which is preliminary data.</text>
</comment>
<protein>
    <submittedName>
        <fullName evidence="1">Uncharacterized protein</fullName>
    </submittedName>
</protein>
<dbReference type="RefSeq" id="WP_044753880.1">
    <property type="nucleotide sequence ID" value="NZ_CEDH01000048.1"/>
</dbReference>
<proteinExistence type="predicted"/>
<dbReference type="InterPro" id="IPR046004">
    <property type="entry name" value="DUF5960"/>
</dbReference>
<name>A0AAN2UQR9_STRSU</name>
<sequence>MKKRLDRQNEWQFDYFSDNYYQFEEDFYKYSALDTPLSFLADDILMTMASSGKSYFRLNKEVAKDGRDHYYIFRIKWQTPKC</sequence>
<dbReference type="AlphaFoldDB" id="A0AAN2UQR9"/>
<dbReference type="EMBL" id="FIGH01000001">
    <property type="protein sequence ID" value="CYU34134.1"/>
    <property type="molecule type" value="Genomic_DNA"/>
</dbReference>
<accession>A0AAN2UQR9</accession>
<reference evidence="1 2" key="1">
    <citation type="submission" date="2016-02" db="EMBL/GenBank/DDBJ databases">
        <authorList>
            <consortium name="Pathogen Informatics"/>
        </authorList>
    </citation>
    <scope>NUCLEOTIDE SEQUENCE [LARGE SCALE GENOMIC DNA]</scope>
    <source>
        <strain evidence="1 2">LSS30</strain>
    </source>
</reference>
<dbReference type="Proteomes" id="UP000074664">
    <property type="component" value="Unassembled WGS sequence"/>
</dbReference>